<gene>
    <name evidence="6" type="ORF">RIF29_14192</name>
</gene>
<dbReference type="InterPro" id="IPR013083">
    <property type="entry name" value="Znf_RING/FYVE/PHD"/>
</dbReference>
<keyword evidence="7" id="KW-1185">Reference proteome</keyword>
<keyword evidence="3" id="KW-0862">Zinc</keyword>
<dbReference type="PROSITE" id="PS50089">
    <property type="entry name" value="ZF_RING_2"/>
    <property type="match status" value="1"/>
</dbReference>
<dbReference type="Proteomes" id="UP001372338">
    <property type="component" value="Unassembled WGS sequence"/>
</dbReference>
<evidence type="ECO:0000259" key="5">
    <source>
        <dbReference type="PROSITE" id="PS50089"/>
    </source>
</evidence>
<evidence type="ECO:0000256" key="3">
    <source>
        <dbReference type="ARBA" id="ARBA00022833"/>
    </source>
</evidence>
<evidence type="ECO:0000313" key="6">
    <source>
        <dbReference type="EMBL" id="KAK7273146.1"/>
    </source>
</evidence>
<dbReference type="InterPro" id="IPR017907">
    <property type="entry name" value="Znf_RING_CS"/>
</dbReference>
<dbReference type="EMBL" id="JAYWIO010000003">
    <property type="protein sequence ID" value="KAK7273146.1"/>
    <property type="molecule type" value="Genomic_DNA"/>
</dbReference>
<reference evidence="6 7" key="1">
    <citation type="submission" date="2024-01" db="EMBL/GenBank/DDBJ databases">
        <title>The genomes of 5 underutilized Papilionoideae crops provide insights into root nodulation and disease resistanc.</title>
        <authorList>
            <person name="Yuan L."/>
        </authorList>
    </citation>
    <scope>NUCLEOTIDE SEQUENCE [LARGE SCALE GENOMIC DNA]</scope>
    <source>
        <strain evidence="6">ZHUSHIDOU_FW_LH</strain>
        <tissue evidence="6">Leaf</tissue>
    </source>
</reference>
<accession>A0AAN9II10</accession>
<dbReference type="PANTHER" id="PTHR46764:SF1">
    <property type="entry name" value="E3 UBIQUITIN-PROTEIN LIGASE NLA"/>
    <property type="match status" value="1"/>
</dbReference>
<dbReference type="Pfam" id="PF13445">
    <property type="entry name" value="zf-RING_UBOX"/>
    <property type="match status" value="1"/>
</dbReference>
<dbReference type="GO" id="GO:0140096">
    <property type="term" value="F:catalytic activity, acting on a protein"/>
    <property type="evidence" value="ECO:0007669"/>
    <property type="project" value="UniProtKB-ARBA"/>
</dbReference>
<keyword evidence="1" id="KW-0479">Metal-binding</keyword>
<dbReference type="SUPFAM" id="SSF57850">
    <property type="entry name" value="RING/U-box"/>
    <property type="match status" value="1"/>
</dbReference>
<dbReference type="SMART" id="SM00184">
    <property type="entry name" value="RING"/>
    <property type="match status" value="1"/>
</dbReference>
<dbReference type="InterPro" id="IPR033326">
    <property type="entry name" value="BAH1"/>
</dbReference>
<dbReference type="Gene3D" id="3.30.40.10">
    <property type="entry name" value="Zinc/RING finger domain, C3HC4 (zinc finger)"/>
    <property type="match status" value="1"/>
</dbReference>
<sequence length="244" mass="27104">MAVVGLGTWQGAYCTLRSNRAEDFNQYPREGGKGGELSLHETTIIAGALDLTQKIGKGGELSLHLYQMDCACVDSLTVEFLLGSMILFSVHENAYLSDFNHCFSLPANSIHYSKQGQLFKSQVQIMHKEILQSPWLCELMAYNINLREIEVKPGKEPSLFDGCSLTFKDGKPSLTCEFFDSIKIDIDLTCSICLDTVFDPMSLTCGHIFCYICACSAASVSIVNELKLADPRKKCPLCRKADRF</sequence>
<evidence type="ECO:0000256" key="4">
    <source>
        <dbReference type="PROSITE-ProRule" id="PRU00175"/>
    </source>
</evidence>
<dbReference type="InterPro" id="IPR027370">
    <property type="entry name" value="Znf-RING_euk"/>
</dbReference>
<evidence type="ECO:0000313" key="7">
    <source>
        <dbReference type="Proteomes" id="UP001372338"/>
    </source>
</evidence>
<evidence type="ECO:0000256" key="2">
    <source>
        <dbReference type="ARBA" id="ARBA00022771"/>
    </source>
</evidence>
<organism evidence="6 7">
    <name type="scientific">Crotalaria pallida</name>
    <name type="common">Smooth rattlebox</name>
    <name type="synonym">Crotalaria striata</name>
    <dbReference type="NCBI Taxonomy" id="3830"/>
    <lineage>
        <taxon>Eukaryota</taxon>
        <taxon>Viridiplantae</taxon>
        <taxon>Streptophyta</taxon>
        <taxon>Embryophyta</taxon>
        <taxon>Tracheophyta</taxon>
        <taxon>Spermatophyta</taxon>
        <taxon>Magnoliopsida</taxon>
        <taxon>eudicotyledons</taxon>
        <taxon>Gunneridae</taxon>
        <taxon>Pentapetalae</taxon>
        <taxon>rosids</taxon>
        <taxon>fabids</taxon>
        <taxon>Fabales</taxon>
        <taxon>Fabaceae</taxon>
        <taxon>Papilionoideae</taxon>
        <taxon>50 kb inversion clade</taxon>
        <taxon>genistoids sensu lato</taxon>
        <taxon>core genistoids</taxon>
        <taxon>Crotalarieae</taxon>
        <taxon>Crotalaria</taxon>
    </lineage>
</organism>
<name>A0AAN9II10_CROPI</name>
<dbReference type="GO" id="GO:0008270">
    <property type="term" value="F:zinc ion binding"/>
    <property type="evidence" value="ECO:0007669"/>
    <property type="project" value="UniProtKB-KW"/>
</dbReference>
<keyword evidence="2 4" id="KW-0863">Zinc-finger</keyword>
<evidence type="ECO:0000256" key="1">
    <source>
        <dbReference type="ARBA" id="ARBA00022723"/>
    </source>
</evidence>
<dbReference type="PROSITE" id="PS00518">
    <property type="entry name" value="ZF_RING_1"/>
    <property type="match status" value="1"/>
</dbReference>
<dbReference type="PANTHER" id="PTHR46764">
    <property type="entry name" value="E3 UBIQUITIN-PROTEIN LIGASE BAH1"/>
    <property type="match status" value="1"/>
</dbReference>
<dbReference type="InterPro" id="IPR001841">
    <property type="entry name" value="Znf_RING"/>
</dbReference>
<dbReference type="AlphaFoldDB" id="A0AAN9II10"/>
<feature type="domain" description="RING-type" evidence="5">
    <location>
        <begin position="190"/>
        <end position="239"/>
    </location>
</feature>
<protein>
    <recommendedName>
        <fullName evidence="5">RING-type domain-containing protein</fullName>
    </recommendedName>
</protein>
<proteinExistence type="predicted"/>
<comment type="caution">
    <text evidence="6">The sequence shown here is derived from an EMBL/GenBank/DDBJ whole genome shotgun (WGS) entry which is preliminary data.</text>
</comment>